<keyword evidence="2" id="KW-1185">Reference proteome</keyword>
<dbReference type="InterPro" id="IPR036390">
    <property type="entry name" value="WH_DNA-bd_sf"/>
</dbReference>
<dbReference type="AlphaFoldDB" id="A0A395JM02"/>
<dbReference type="InterPro" id="IPR036388">
    <property type="entry name" value="WH-like_DNA-bd_sf"/>
</dbReference>
<evidence type="ECO:0000313" key="2">
    <source>
        <dbReference type="Proteomes" id="UP000253083"/>
    </source>
</evidence>
<dbReference type="Gene3D" id="1.10.10.10">
    <property type="entry name" value="Winged helix-like DNA-binding domain superfamily/Winged helix DNA-binding domain"/>
    <property type="match status" value="1"/>
</dbReference>
<name>A0A395JM02_9GAMM</name>
<evidence type="ECO:0000313" key="1">
    <source>
        <dbReference type="EMBL" id="RBP48810.1"/>
    </source>
</evidence>
<dbReference type="SUPFAM" id="SSF46785">
    <property type="entry name" value="Winged helix' DNA-binding domain"/>
    <property type="match status" value="1"/>
</dbReference>
<protein>
    <submittedName>
        <fullName evidence="1">MarR family transcriptional regulator</fullName>
    </submittedName>
</protein>
<comment type="caution">
    <text evidence="1">The sequence shown here is derived from an EMBL/GenBank/DDBJ whole genome shotgun (WGS) entry which is preliminary data.</text>
</comment>
<dbReference type="Proteomes" id="UP000253083">
    <property type="component" value="Unassembled WGS sequence"/>
</dbReference>
<gene>
    <name evidence="1" type="ORF">DFR28_105149</name>
</gene>
<accession>A0A395JM02</accession>
<dbReference type="EMBL" id="QNRT01000005">
    <property type="protein sequence ID" value="RBP48810.1"/>
    <property type="molecule type" value="Genomic_DNA"/>
</dbReference>
<organism evidence="1 2">
    <name type="scientific">Arenicella xantha</name>
    <dbReference type="NCBI Taxonomy" id="644221"/>
    <lineage>
        <taxon>Bacteria</taxon>
        <taxon>Pseudomonadati</taxon>
        <taxon>Pseudomonadota</taxon>
        <taxon>Gammaproteobacteria</taxon>
        <taxon>Arenicellales</taxon>
        <taxon>Arenicellaceae</taxon>
        <taxon>Arenicella</taxon>
    </lineage>
</organism>
<dbReference type="OrthoDB" id="582199at2"/>
<proteinExistence type="predicted"/>
<reference evidence="1 2" key="1">
    <citation type="submission" date="2018-06" db="EMBL/GenBank/DDBJ databases">
        <title>Genomic Encyclopedia of Type Strains, Phase IV (KMG-IV): sequencing the most valuable type-strain genomes for metagenomic binning, comparative biology and taxonomic classification.</title>
        <authorList>
            <person name="Goeker M."/>
        </authorList>
    </citation>
    <scope>NUCLEOTIDE SEQUENCE [LARGE SCALE GENOMIC DNA]</scope>
    <source>
        <strain evidence="1 2">DSM 24032</strain>
    </source>
</reference>
<dbReference type="InParanoid" id="A0A395JM02"/>
<sequence length="157" mass="17738">MSTRFTKKGIPMLESQSLQLIQSAQRLNDLITQYLSQRLVEKGYESLTPSLLAFLSILECGVNYGSEIARNLGVTRQMVSKTVKQLCQLGYLEQIDGVGKQKEIHFTETGEYLMSDARQLLAELDEILFKNTNTRTPRAIIAELNIMICAVNDRQHA</sequence>